<evidence type="ECO:0000313" key="4">
    <source>
        <dbReference type="Proteomes" id="UP000519004"/>
    </source>
</evidence>
<dbReference type="SUPFAM" id="SSF143456">
    <property type="entry name" value="VC0467-like"/>
    <property type="match status" value="1"/>
</dbReference>
<accession>A0A7W7Y0L8</accession>
<dbReference type="InterPro" id="IPR003774">
    <property type="entry name" value="AlgH-like"/>
</dbReference>
<evidence type="ECO:0000313" key="3">
    <source>
        <dbReference type="EMBL" id="MBB5015911.1"/>
    </source>
</evidence>
<proteinExistence type="inferred from homology"/>
<comment type="similarity">
    <text evidence="1 2">Belongs to the UPF0301 (AlgH) family.</text>
</comment>
<name>A0A7W7Y0L8_9GAMM</name>
<dbReference type="PANTHER" id="PTHR30327:SF1">
    <property type="entry name" value="UPF0301 PROTEIN YQGE"/>
    <property type="match status" value="1"/>
</dbReference>
<evidence type="ECO:0000256" key="2">
    <source>
        <dbReference type="HAMAP-Rule" id="MF_00758"/>
    </source>
</evidence>
<dbReference type="Pfam" id="PF02622">
    <property type="entry name" value="DUF179"/>
    <property type="match status" value="1"/>
</dbReference>
<dbReference type="GO" id="GO:0005829">
    <property type="term" value="C:cytosol"/>
    <property type="evidence" value="ECO:0007669"/>
    <property type="project" value="TreeGrafter"/>
</dbReference>
<dbReference type="EMBL" id="JACHHX010000012">
    <property type="protein sequence ID" value="MBB5015911.1"/>
    <property type="molecule type" value="Genomic_DNA"/>
</dbReference>
<protein>
    <recommendedName>
        <fullName evidence="2">UPF0301 protein HNQ58_001821</fullName>
    </recommendedName>
</protein>
<evidence type="ECO:0000256" key="1">
    <source>
        <dbReference type="ARBA" id="ARBA00009600"/>
    </source>
</evidence>
<dbReference type="HAMAP" id="MF_00758">
    <property type="entry name" value="UPF0301"/>
    <property type="match status" value="1"/>
</dbReference>
<organism evidence="3 4">
    <name type="scientific">Rehaibacterium terrae</name>
    <dbReference type="NCBI Taxonomy" id="1341696"/>
    <lineage>
        <taxon>Bacteria</taxon>
        <taxon>Pseudomonadati</taxon>
        <taxon>Pseudomonadota</taxon>
        <taxon>Gammaproteobacteria</taxon>
        <taxon>Lysobacterales</taxon>
        <taxon>Lysobacteraceae</taxon>
        <taxon>Rehaibacterium</taxon>
    </lineage>
</organism>
<comment type="caution">
    <text evidence="3">The sequence shown here is derived from an EMBL/GenBank/DDBJ whole genome shotgun (WGS) entry which is preliminary data.</text>
</comment>
<dbReference type="Gene3D" id="3.40.1740.10">
    <property type="entry name" value="VC0467-like"/>
    <property type="match status" value="1"/>
</dbReference>
<dbReference type="AlphaFoldDB" id="A0A7W7Y0L8"/>
<dbReference type="NCBIfam" id="NF001266">
    <property type="entry name" value="PRK00228.1-1"/>
    <property type="match status" value="1"/>
</dbReference>
<keyword evidence="4" id="KW-1185">Reference proteome</keyword>
<gene>
    <name evidence="3" type="ORF">HNQ58_001821</name>
</gene>
<sequence length="187" mass="20453">MHAPRFLADHFLIAVPAMDDPNFARGLTLLCQHDEAGAMGLLVNRVSDYCLGDVLRQMKIETDDAALAAQPVLIGGPVQPERGFVLHDDGRDWVSTLRINDRLAVTTSRDILEAMARGEGPEHALVALGYAGWTAGQLEAELAENVWLTVPADRDILFSLPLERRWQAAAERLGVDLGRLADYSGRA</sequence>
<dbReference type="PANTHER" id="PTHR30327">
    <property type="entry name" value="UNCHARACTERIZED PROTEIN YQGE"/>
    <property type="match status" value="1"/>
</dbReference>
<dbReference type="RefSeq" id="WP_183948586.1">
    <property type="nucleotide sequence ID" value="NZ_JACHHX010000012.1"/>
</dbReference>
<dbReference type="Proteomes" id="UP000519004">
    <property type="component" value="Unassembled WGS sequence"/>
</dbReference>
<reference evidence="3 4" key="1">
    <citation type="submission" date="2020-08" db="EMBL/GenBank/DDBJ databases">
        <title>Genomic Encyclopedia of Type Strains, Phase IV (KMG-IV): sequencing the most valuable type-strain genomes for metagenomic binning, comparative biology and taxonomic classification.</title>
        <authorList>
            <person name="Goeker M."/>
        </authorList>
    </citation>
    <scope>NUCLEOTIDE SEQUENCE [LARGE SCALE GENOMIC DNA]</scope>
    <source>
        <strain evidence="3 4">DSM 25897</strain>
    </source>
</reference>